<evidence type="ECO:0000259" key="3">
    <source>
        <dbReference type="Pfam" id="PF00208"/>
    </source>
</evidence>
<reference evidence="4" key="1">
    <citation type="submission" date="2018-05" db="EMBL/GenBank/DDBJ databases">
        <authorList>
            <person name="Lanie J.A."/>
            <person name="Ng W.-L."/>
            <person name="Kazmierczak K.M."/>
            <person name="Andrzejewski T.M."/>
            <person name="Davidsen T.M."/>
            <person name="Wayne K.J."/>
            <person name="Tettelin H."/>
            <person name="Glass J.I."/>
            <person name="Rusch D."/>
            <person name="Podicherti R."/>
            <person name="Tsui H.-C.T."/>
            <person name="Winkler M.E."/>
        </authorList>
    </citation>
    <scope>NUCLEOTIDE SEQUENCE</scope>
</reference>
<evidence type="ECO:0000256" key="2">
    <source>
        <dbReference type="SAM" id="MobiDB-lite"/>
    </source>
</evidence>
<evidence type="ECO:0000256" key="1">
    <source>
        <dbReference type="ARBA" id="ARBA00023002"/>
    </source>
</evidence>
<keyword evidence="1" id="KW-0560">Oxidoreductase</keyword>
<name>A0A382XCK5_9ZZZZ</name>
<gene>
    <name evidence="4" type="ORF">METZ01_LOCUS421179</name>
</gene>
<dbReference type="Pfam" id="PF00208">
    <property type="entry name" value="ELFV_dehydrog"/>
    <property type="match status" value="1"/>
</dbReference>
<feature type="region of interest" description="Disordered" evidence="2">
    <location>
        <begin position="1"/>
        <end position="20"/>
    </location>
</feature>
<evidence type="ECO:0000313" key="4">
    <source>
        <dbReference type="EMBL" id="SVD68325.1"/>
    </source>
</evidence>
<dbReference type="InterPro" id="IPR006096">
    <property type="entry name" value="Glu/Leu/Phe/Val/Trp_DH_C"/>
</dbReference>
<proteinExistence type="predicted"/>
<dbReference type="PANTHER" id="PTHR11606">
    <property type="entry name" value="GLUTAMATE DEHYDROGENASE"/>
    <property type="match status" value="1"/>
</dbReference>
<dbReference type="Gene3D" id="3.40.50.720">
    <property type="entry name" value="NAD(P)-binding Rossmann-like Domain"/>
    <property type="match status" value="1"/>
</dbReference>
<feature type="non-terminal residue" evidence="4">
    <location>
        <position position="104"/>
    </location>
</feature>
<dbReference type="GO" id="GO:0004352">
    <property type="term" value="F:glutamate dehydrogenase (NAD+) activity"/>
    <property type="evidence" value="ECO:0007669"/>
    <property type="project" value="TreeGrafter"/>
</dbReference>
<dbReference type="EMBL" id="UINC01166395">
    <property type="protein sequence ID" value="SVD68325.1"/>
    <property type="molecule type" value="Genomic_DNA"/>
</dbReference>
<organism evidence="4">
    <name type="scientific">marine metagenome</name>
    <dbReference type="NCBI Taxonomy" id="408172"/>
    <lineage>
        <taxon>unclassified sequences</taxon>
        <taxon>metagenomes</taxon>
        <taxon>ecological metagenomes</taxon>
    </lineage>
</organism>
<dbReference type="AlphaFoldDB" id="A0A382XCK5"/>
<dbReference type="PANTHER" id="PTHR11606:SF13">
    <property type="entry name" value="GLUTAMATE DEHYDROGENASE 1, MITOCHONDRIAL"/>
    <property type="match status" value="1"/>
</dbReference>
<feature type="domain" description="Glutamate/phenylalanine/leucine/valine/L-tryptophan dehydrogenase C-terminal" evidence="3">
    <location>
        <begin position="22"/>
        <end position="104"/>
    </location>
</feature>
<dbReference type="GO" id="GO:0006538">
    <property type="term" value="P:L-glutamate catabolic process"/>
    <property type="evidence" value="ECO:0007669"/>
    <property type="project" value="TreeGrafter"/>
</dbReference>
<dbReference type="InterPro" id="IPR036291">
    <property type="entry name" value="NAD(P)-bd_dom_sf"/>
</dbReference>
<accession>A0A382XCK5</accession>
<dbReference type="SUPFAM" id="SSF51735">
    <property type="entry name" value="NAD(P)-binding Rossmann-fold domains"/>
    <property type="match status" value="1"/>
</dbReference>
<protein>
    <recommendedName>
        <fullName evidence="3">Glutamate/phenylalanine/leucine/valine/L-tryptophan dehydrogenase C-terminal domain-containing protein</fullName>
    </recommendedName>
</protein>
<sequence>MDDGQVPDVQRFKGAAQRRPGTLQRRRPLLELKYDVLVPAAIHSVITEENANQIKARLILEATKHPITPEADRILSAGGVTILRDILVNAGGVVMRYFERSQNL</sequence>